<dbReference type="Proteomes" id="UP000002624">
    <property type="component" value="Unassembled WGS sequence"/>
</dbReference>
<evidence type="ECO:0000313" key="2">
    <source>
        <dbReference type="Proteomes" id="UP000002624"/>
    </source>
</evidence>
<dbReference type="AlphaFoldDB" id="C6H5E0"/>
<dbReference type="InterPro" id="IPR042225">
    <property type="entry name" value="Ncb2"/>
</dbReference>
<protein>
    <submittedName>
        <fullName evidence="1">CBF/NF-Y family transcription factor</fullName>
    </submittedName>
</protein>
<dbReference type="InterPro" id="IPR009072">
    <property type="entry name" value="Histone-fold"/>
</dbReference>
<dbReference type="HOGENOM" id="CLU_1712759_0_0_1"/>
<dbReference type="GO" id="GO:0000122">
    <property type="term" value="P:negative regulation of transcription by RNA polymerase II"/>
    <property type="evidence" value="ECO:0007669"/>
    <property type="project" value="InterPro"/>
</dbReference>
<name>C6H5E0_AJECH</name>
<sequence>MPTDGTFIFSMEFSTLSCFRLEYITLVGNETMIKSSGRGETIIRKSVWLGQVNHHGSLMLDREFGGKYICPAPLPRRRRKDHRVRTHRESVDGFGFRRVCTDVLAVAEEHREQLKSREKKVNKMEQSGLTEEELLRQQQELFRCAGEKYNAAS</sequence>
<evidence type="ECO:0000313" key="1">
    <source>
        <dbReference type="EMBL" id="EER44882.1"/>
    </source>
</evidence>
<dbReference type="STRING" id="544712.C6H5E0"/>
<dbReference type="GO" id="GO:0017054">
    <property type="term" value="C:negative cofactor 2 complex"/>
    <property type="evidence" value="ECO:0007669"/>
    <property type="project" value="InterPro"/>
</dbReference>
<dbReference type="PANTHER" id="PTHR46138">
    <property type="entry name" value="PROTEIN DR1"/>
    <property type="match status" value="1"/>
</dbReference>
<dbReference type="PANTHER" id="PTHR46138:SF1">
    <property type="entry name" value="PROTEIN DR1"/>
    <property type="match status" value="1"/>
</dbReference>
<dbReference type="EMBL" id="GG692419">
    <property type="protein sequence ID" value="EER44882.1"/>
    <property type="molecule type" value="Genomic_DNA"/>
</dbReference>
<dbReference type="GO" id="GO:0017025">
    <property type="term" value="F:TBP-class protein binding"/>
    <property type="evidence" value="ECO:0007669"/>
    <property type="project" value="TreeGrafter"/>
</dbReference>
<accession>C6H5E0</accession>
<dbReference type="VEuPathDB" id="FungiDB:HCDG_00461"/>
<reference evidence="2" key="1">
    <citation type="submission" date="2009-05" db="EMBL/GenBank/DDBJ databases">
        <title>The genome sequence of Ajellomyces capsulatus strain H143.</title>
        <authorList>
            <person name="Champion M."/>
            <person name="Cuomo C.A."/>
            <person name="Ma L.-J."/>
            <person name="Henn M.R."/>
            <person name="Sil A."/>
            <person name="Goldman B."/>
            <person name="Young S.K."/>
            <person name="Kodira C.D."/>
            <person name="Zeng Q."/>
            <person name="Koehrsen M."/>
            <person name="Alvarado L."/>
            <person name="Berlin A.M."/>
            <person name="Borenstein D."/>
            <person name="Chen Z."/>
            <person name="Engels R."/>
            <person name="Freedman E."/>
            <person name="Gellesch M."/>
            <person name="Goldberg J."/>
            <person name="Griggs A."/>
            <person name="Gujja S."/>
            <person name="Heiman D.I."/>
            <person name="Hepburn T.A."/>
            <person name="Howarth C."/>
            <person name="Jen D."/>
            <person name="Larson L."/>
            <person name="Lewis B."/>
            <person name="Mehta T."/>
            <person name="Park D."/>
            <person name="Pearson M."/>
            <person name="Roberts A."/>
            <person name="Saif S."/>
            <person name="Shea T.D."/>
            <person name="Shenoy N."/>
            <person name="Sisk P."/>
            <person name="Stolte C."/>
            <person name="Sykes S."/>
            <person name="Walk T."/>
            <person name="White J."/>
            <person name="Yandava C."/>
            <person name="Klein B."/>
            <person name="McEwen J.G."/>
            <person name="Puccia R."/>
            <person name="Goldman G.H."/>
            <person name="Felipe M.S."/>
            <person name="Nino-Vega G."/>
            <person name="San-Blas G."/>
            <person name="Taylor J.W."/>
            <person name="Mendoza L."/>
            <person name="Galagan J.E."/>
            <person name="Nusbaum C."/>
            <person name="Birren B.W."/>
        </authorList>
    </citation>
    <scope>NUCLEOTIDE SEQUENCE [LARGE SCALE GENOMIC DNA]</scope>
    <source>
        <strain evidence="2">H143</strain>
    </source>
</reference>
<dbReference type="GO" id="GO:0051123">
    <property type="term" value="P:RNA polymerase II preinitiation complex assembly"/>
    <property type="evidence" value="ECO:0007669"/>
    <property type="project" value="TreeGrafter"/>
</dbReference>
<gene>
    <name evidence="1" type="ORF">HCDG_00461</name>
</gene>
<proteinExistence type="predicted"/>
<dbReference type="OrthoDB" id="601405at2759"/>
<organism evidence="1 2">
    <name type="scientific">Ajellomyces capsulatus (strain H143)</name>
    <name type="common">Darling's disease fungus</name>
    <name type="synonym">Histoplasma capsulatum</name>
    <dbReference type="NCBI Taxonomy" id="544712"/>
    <lineage>
        <taxon>Eukaryota</taxon>
        <taxon>Fungi</taxon>
        <taxon>Dikarya</taxon>
        <taxon>Ascomycota</taxon>
        <taxon>Pezizomycotina</taxon>
        <taxon>Eurotiomycetes</taxon>
        <taxon>Eurotiomycetidae</taxon>
        <taxon>Onygenales</taxon>
        <taxon>Ajellomycetaceae</taxon>
        <taxon>Histoplasma</taxon>
    </lineage>
</organism>
<dbReference type="Gene3D" id="1.10.20.10">
    <property type="entry name" value="Histone, subunit A"/>
    <property type="match status" value="1"/>
</dbReference>
<dbReference type="GO" id="GO:0046982">
    <property type="term" value="F:protein heterodimerization activity"/>
    <property type="evidence" value="ECO:0007669"/>
    <property type="project" value="InterPro"/>
</dbReference>
<dbReference type="GO" id="GO:0016251">
    <property type="term" value="F:RNA polymerase II general transcription initiation factor activity"/>
    <property type="evidence" value="ECO:0007669"/>
    <property type="project" value="TreeGrafter"/>
</dbReference>